<gene>
    <name evidence="1" type="ORF">F2P81_006416</name>
</gene>
<comment type="caution">
    <text evidence="1">The sequence shown here is derived from an EMBL/GenBank/DDBJ whole genome shotgun (WGS) entry which is preliminary data.</text>
</comment>
<dbReference type="PANTHER" id="PTHR47331">
    <property type="entry name" value="PHD-TYPE DOMAIN-CONTAINING PROTEIN"/>
    <property type="match status" value="1"/>
</dbReference>
<dbReference type="PANTHER" id="PTHR47331:SF5">
    <property type="entry name" value="RIBONUCLEASE H"/>
    <property type="match status" value="1"/>
</dbReference>
<reference evidence="1 2" key="1">
    <citation type="submission" date="2019-06" db="EMBL/GenBank/DDBJ databases">
        <title>Draft genomes of female and male turbot (Scophthalmus maximus).</title>
        <authorList>
            <person name="Xu H."/>
            <person name="Xu X.-W."/>
            <person name="Shao C."/>
            <person name="Chen S."/>
        </authorList>
    </citation>
    <scope>NUCLEOTIDE SEQUENCE [LARGE SCALE GENOMIC DNA]</scope>
    <source>
        <strain evidence="1">Ysfricsl-2016a</strain>
        <tissue evidence="1">Blood</tissue>
    </source>
</reference>
<sequence length="252" mass="27943">MLNHTSPAAMQALQQAYGQPHQLAQGEIAAILNSPDVKAGDPKAFQSFAIRVDLLVGMLSSLEGPNGIELMSTGHMDRLLSKLPRHLRDSFIEHLQKCYCHLRGVPIQPFTNVQSLLLIRANNTHLIVAREPVRLSPKGGSAAVNTELGLALQGPDGLMSHQVPTNCYFTYCKPAPDDVHQHVERSWQLDVLPVRSEKVATRLRQDQEAVNLLEERTVCVKDGETLRYAMPLLRIKNTPLLKAPIDAVMPSW</sequence>
<protein>
    <submittedName>
        <fullName evidence="1">Uncharacterized protein</fullName>
    </submittedName>
</protein>
<dbReference type="Proteomes" id="UP000438429">
    <property type="component" value="Unassembled WGS sequence"/>
</dbReference>
<evidence type="ECO:0000313" key="2">
    <source>
        <dbReference type="Proteomes" id="UP000438429"/>
    </source>
</evidence>
<dbReference type="EMBL" id="VEVO01000006">
    <property type="protein sequence ID" value="KAF0040518.1"/>
    <property type="molecule type" value="Genomic_DNA"/>
</dbReference>
<proteinExistence type="predicted"/>
<name>A0A6A4T842_SCOMX</name>
<dbReference type="AlphaFoldDB" id="A0A6A4T842"/>
<accession>A0A6A4T842</accession>
<organism evidence="1 2">
    <name type="scientific">Scophthalmus maximus</name>
    <name type="common">Turbot</name>
    <name type="synonym">Psetta maxima</name>
    <dbReference type="NCBI Taxonomy" id="52904"/>
    <lineage>
        <taxon>Eukaryota</taxon>
        <taxon>Metazoa</taxon>
        <taxon>Chordata</taxon>
        <taxon>Craniata</taxon>
        <taxon>Vertebrata</taxon>
        <taxon>Euteleostomi</taxon>
        <taxon>Actinopterygii</taxon>
        <taxon>Neopterygii</taxon>
        <taxon>Teleostei</taxon>
        <taxon>Neoteleostei</taxon>
        <taxon>Acanthomorphata</taxon>
        <taxon>Carangaria</taxon>
        <taxon>Pleuronectiformes</taxon>
        <taxon>Pleuronectoidei</taxon>
        <taxon>Scophthalmidae</taxon>
        <taxon>Scophthalmus</taxon>
    </lineage>
</organism>
<evidence type="ECO:0000313" key="1">
    <source>
        <dbReference type="EMBL" id="KAF0040518.1"/>
    </source>
</evidence>